<evidence type="ECO:0000313" key="11">
    <source>
        <dbReference type="EMBL" id="SFO65459.1"/>
    </source>
</evidence>
<sequence length="426" mass="44621">MIWQRRIIFGLGGIMVGLAAVVLAMGADSSQDLYRQLIEAYPYAGLFVTPLGFGAIVWATNRYFPGTQGSGIPQAIAARRLKRPTSRARLVGIRSAVGKVIMTLLGLMIGASTGREGPTVQVGAAVMFLTGRIAPKRQVGLILAGAAAGIAGAFNTPLAGIVFAIEEMSRSFEMRTSGMILGTVILAGLTSMAIFGNYTYFGTSHDLLQFGWGWIAVPIVGVIGGLAGGFFSKILVLFTYGLPGTVGKIIKAHPVPFAILCGLFVALAGLYTDGAVNGSGYEAARDVLHGETDLRLEYAPLKLLATIASSISGLPGGIFSPSLSVGAGLGADLAGFFPKVPVGAIVLLGMVSYFTGVVQAPITSFVIVMEMTDNHQMMLPLMACALIANAASKVFCKEGVYHLQSGKFYDFARQRDSEQAPPAPKS</sequence>
<feature type="transmembrane region" description="Helical" evidence="10">
    <location>
        <begin position="139"/>
        <end position="165"/>
    </location>
</feature>
<evidence type="ECO:0000256" key="7">
    <source>
        <dbReference type="ARBA" id="ARBA00023173"/>
    </source>
</evidence>
<feature type="transmembrane region" description="Helical" evidence="10">
    <location>
        <begin position="252"/>
        <end position="271"/>
    </location>
</feature>
<dbReference type="PRINTS" id="PR00762">
    <property type="entry name" value="CLCHANNEL"/>
</dbReference>
<dbReference type="RefSeq" id="WP_244544740.1">
    <property type="nucleotide sequence ID" value="NZ_FOVR01000010.1"/>
</dbReference>
<evidence type="ECO:0000256" key="3">
    <source>
        <dbReference type="ARBA" id="ARBA00022692"/>
    </source>
</evidence>
<feature type="transmembrane region" description="Helical" evidence="10">
    <location>
        <begin position="342"/>
        <end position="368"/>
    </location>
</feature>
<evidence type="ECO:0000256" key="2">
    <source>
        <dbReference type="ARBA" id="ARBA00022448"/>
    </source>
</evidence>
<feature type="transmembrane region" description="Helical" evidence="10">
    <location>
        <begin position="90"/>
        <end position="111"/>
    </location>
</feature>
<evidence type="ECO:0000256" key="10">
    <source>
        <dbReference type="SAM" id="Phobius"/>
    </source>
</evidence>
<dbReference type="Proteomes" id="UP000199236">
    <property type="component" value="Unassembled WGS sequence"/>
</dbReference>
<feature type="transmembrane region" description="Helical" evidence="10">
    <location>
        <begin position="212"/>
        <end position="240"/>
    </location>
</feature>
<keyword evidence="3 10" id="KW-0812">Transmembrane</keyword>
<name>A0A1I5IYG4_9HYPH</name>
<dbReference type="PANTHER" id="PTHR43427">
    <property type="entry name" value="CHLORIDE CHANNEL PROTEIN CLC-E"/>
    <property type="match status" value="1"/>
</dbReference>
<organism evidence="11 12">
    <name type="scientific">Cohaesibacter marisflavi</name>
    <dbReference type="NCBI Taxonomy" id="655353"/>
    <lineage>
        <taxon>Bacteria</taxon>
        <taxon>Pseudomonadati</taxon>
        <taxon>Pseudomonadota</taxon>
        <taxon>Alphaproteobacteria</taxon>
        <taxon>Hyphomicrobiales</taxon>
        <taxon>Cohaesibacteraceae</taxon>
    </lineage>
</organism>
<dbReference type="GO" id="GO:0034707">
    <property type="term" value="C:chloride channel complex"/>
    <property type="evidence" value="ECO:0007669"/>
    <property type="project" value="UniProtKB-KW"/>
</dbReference>
<dbReference type="CDD" id="cd01034">
    <property type="entry name" value="EriC_like"/>
    <property type="match status" value="1"/>
</dbReference>
<feature type="transmembrane region" description="Helical" evidence="10">
    <location>
        <begin position="40"/>
        <end position="59"/>
    </location>
</feature>
<dbReference type="EMBL" id="FOVR01000010">
    <property type="protein sequence ID" value="SFO65459.1"/>
    <property type="molecule type" value="Genomic_DNA"/>
</dbReference>
<dbReference type="Gene3D" id="1.10.3080.10">
    <property type="entry name" value="Clc chloride channel"/>
    <property type="match status" value="1"/>
</dbReference>
<dbReference type="AlphaFoldDB" id="A0A1I5IYG4"/>
<reference evidence="11 12" key="1">
    <citation type="submission" date="2016-10" db="EMBL/GenBank/DDBJ databases">
        <authorList>
            <person name="de Groot N.N."/>
        </authorList>
    </citation>
    <scope>NUCLEOTIDE SEQUENCE [LARGE SCALE GENOMIC DNA]</scope>
    <source>
        <strain evidence="11 12">CGMCC 1.9157</strain>
    </source>
</reference>
<keyword evidence="9" id="KW-0407">Ion channel</keyword>
<evidence type="ECO:0000313" key="12">
    <source>
        <dbReference type="Proteomes" id="UP000199236"/>
    </source>
</evidence>
<keyword evidence="2" id="KW-0813">Transport</keyword>
<proteinExistence type="predicted"/>
<dbReference type="InterPro" id="IPR014743">
    <property type="entry name" value="Cl-channel_core"/>
</dbReference>
<gene>
    <name evidence="11" type="ORF">SAMN04488056_11065</name>
</gene>
<feature type="transmembrane region" description="Helical" evidence="10">
    <location>
        <begin position="177"/>
        <end position="200"/>
    </location>
</feature>
<evidence type="ECO:0000256" key="1">
    <source>
        <dbReference type="ARBA" id="ARBA00004141"/>
    </source>
</evidence>
<keyword evidence="6 10" id="KW-0472">Membrane</keyword>
<keyword evidence="5" id="KW-0406">Ion transport</keyword>
<dbReference type="InterPro" id="IPR050368">
    <property type="entry name" value="ClC-type_chloride_channel"/>
</dbReference>
<accession>A0A1I5IYG4</accession>
<dbReference type="Pfam" id="PF00654">
    <property type="entry name" value="Voltage_CLC"/>
    <property type="match status" value="1"/>
</dbReference>
<evidence type="ECO:0000256" key="8">
    <source>
        <dbReference type="ARBA" id="ARBA00023214"/>
    </source>
</evidence>
<keyword evidence="4 10" id="KW-1133">Transmembrane helix</keyword>
<keyword evidence="12" id="KW-1185">Reference proteome</keyword>
<protein>
    <submittedName>
        <fullName evidence="11">H+/Cl-antiporter ClcA</fullName>
    </submittedName>
</protein>
<dbReference type="InterPro" id="IPR001807">
    <property type="entry name" value="ClC"/>
</dbReference>
<dbReference type="STRING" id="655353.SAMN04488056_11065"/>
<dbReference type="GO" id="GO:0005254">
    <property type="term" value="F:chloride channel activity"/>
    <property type="evidence" value="ECO:0007669"/>
    <property type="project" value="UniProtKB-KW"/>
</dbReference>
<evidence type="ECO:0000256" key="6">
    <source>
        <dbReference type="ARBA" id="ARBA00023136"/>
    </source>
</evidence>
<evidence type="ECO:0000256" key="4">
    <source>
        <dbReference type="ARBA" id="ARBA00022989"/>
    </source>
</evidence>
<dbReference type="SUPFAM" id="SSF81340">
    <property type="entry name" value="Clc chloride channel"/>
    <property type="match status" value="1"/>
</dbReference>
<evidence type="ECO:0000256" key="5">
    <source>
        <dbReference type="ARBA" id="ARBA00023065"/>
    </source>
</evidence>
<comment type="subcellular location">
    <subcellularLocation>
        <location evidence="1">Membrane</location>
        <topology evidence="1">Multi-pass membrane protein</topology>
    </subcellularLocation>
</comment>
<keyword evidence="7" id="KW-0869">Chloride channel</keyword>
<dbReference type="PANTHER" id="PTHR43427:SF6">
    <property type="entry name" value="CHLORIDE CHANNEL PROTEIN CLC-E"/>
    <property type="match status" value="1"/>
</dbReference>
<keyword evidence="8" id="KW-0868">Chloride</keyword>
<feature type="transmembrane region" description="Helical" evidence="10">
    <location>
        <begin position="7"/>
        <end position="28"/>
    </location>
</feature>
<evidence type="ECO:0000256" key="9">
    <source>
        <dbReference type="ARBA" id="ARBA00023303"/>
    </source>
</evidence>